<name>A0A061BAI7_RHOTO</name>
<keyword evidence="1" id="KW-0175">Coiled coil</keyword>
<dbReference type="OrthoDB" id="5340910at2759"/>
<dbReference type="SUPFAM" id="SSF50044">
    <property type="entry name" value="SH3-domain"/>
    <property type="match status" value="1"/>
</dbReference>
<protein>
    <submittedName>
        <fullName evidence="2">RHTO0S13e03950g1_1</fullName>
    </submittedName>
</protein>
<evidence type="ECO:0000313" key="2">
    <source>
        <dbReference type="EMBL" id="CDR46947.1"/>
    </source>
</evidence>
<reference evidence="2" key="1">
    <citation type="journal article" date="2014" name="Genome Announc.">
        <title>Draft genome sequence of Rhodosporidium toruloides CECT1137, an oleaginous yeast of biotechnological interest.</title>
        <authorList>
            <person name="Morin N."/>
            <person name="Calcas X."/>
            <person name="Devillers H."/>
            <person name="Durrens P."/>
            <person name="Sherman D.J."/>
            <person name="Nicaud J.-M."/>
            <person name="Neuveglise C."/>
        </authorList>
    </citation>
    <scope>NUCLEOTIDE SEQUENCE</scope>
    <source>
        <strain evidence="2">CECT1137</strain>
    </source>
</reference>
<organism evidence="2">
    <name type="scientific">Rhodotorula toruloides</name>
    <name type="common">Yeast</name>
    <name type="synonym">Rhodosporidium toruloides</name>
    <dbReference type="NCBI Taxonomy" id="5286"/>
    <lineage>
        <taxon>Eukaryota</taxon>
        <taxon>Fungi</taxon>
        <taxon>Dikarya</taxon>
        <taxon>Basidiomycota</taxon>
        <taxon>Pucciniomycotina</taxon>
        <taxon>Microbotryomycetes</taxon>
        <taxon>Sporidiobolales</taxon>
        <taxon>Sporidiobolaceae</taxon>
        <taxon>Rhodotorula</taxon>
    </lineage>
</organism>
<dbReference type="AlphaFoldDB" id="A0A061BAI7"/>
<evidence type="ECO:0000256" key="1">
    <source>
        <dbReference type="SAM" id="Coils"/>
    </source>
</evidence>
<dbReference type="InterPro" id="IPR036028">
    <property type="entry name" value="SH3-like_dom_sf"/>
</dbReference>
<gene>
    <name evidence="2" type="ORF">RHTO0S_13e03950g</name>
</gene>
<dbReference type="CDD" id="cd00174">
    <property type="entry name" value="SH3"/>
    <property type="match status" value="1"/>
</dbReference>
<sequence>MKRALVIDACQHERLNPDREGIELAIRPHEPQTPEELRIEVDDCIQVLQRNDGDWDIGYNLTAHENRPTELLVGFFPRQRTLERYGAGYPLRPRNAEWSAPRPGIKLPNLDEGPPRDCIEQRFALRRLTNSIREYCGCLLLRANNALQRRTDELADEADRLQEVADSVESEQGWVAAELDRVEEKVQKEAQRRSTIVERMDDLILSLVILSRRPA</sequence>
<accession>A0A061BAI7</accession>
<dbReference type="Gene3D" id="2.30.30.40">
    <property type="entry name" value="SH3 Domains"/>
    <property type="match status" value="1"/>
</dbReference>
<dbReference type="EMBL" id="LK052948">
    <property type="protein sequence ID" value="CDR46947.1"/>
    <property type="molecule type" value="Genomic_DNA"/>
</dbReference>
<feature type="coiled-coil region" evidence="1">
    <location>
        <begin position="144"/>
        <end position="171"/>
    </location>
</feature>
<proteinExistence type="predicted"/>